<organism evidence="1">
    <name type="scientific">Salix viminalis</name>
    <name type="common">Common osier</name>
    <name type="synonym">Basket willow</name>
    <dbReference type="NCBI Taxonomy" id="40686"/>
    <lineage>
        <taxon>Eukaryota</taxon>
        <taxon>Viridiplantae</taxon>
        <taxon>Streptophyta</taxon>
        <taxon>Embryophyta</taxon>
        <taxon>Tracheophyta</taxon>
        <taxon>Spermatophyta</taxon>
        <taxon>Magnoliopsida</taxon>
        <taxon>eudicotyledons</taxon>
        <taxon>Gunneridae</taxon>
        <taxon>Pentapetalae</taxon>
        <taxon>rosids</taxon>
        <taxon>fabids</taxon>
        <taxon>Malpighiales</taxon>
        <taxon>Salicaceae</taxon>
        <taxon>Saliceae</taxon>
        <taxon>Salix</taxon>
    </lineage>
</organism>
<name>A0A6N2KIJ3_SALVM</name>
<dbReference type="AlphaFoldDB" id="A0A6N2KIJ3"/>
<gene>
    <name evidence="1" type="ORF">SVIM_LOCUS88609</name>
</gene>
<proteinExistence type="predicted"/>
<protein>
    <submittedName>
        <fullName evidence="1">Uncharacterized protein</fullName>
    </submittedName>
</protein>
<accession>A0A6N2KIJ3</accession>
<evidence type="ECO:0000313" key="1">
    <source>
        <dbReference type="EMBL" id="VFU27970.1"/>
    </source>
</evidence>
<dbReference type="EMBL" id="CAADRP010000413">
    <property type="protein sequence ID" value="VFU27970.1"/>
    <property type="molecule type" value="Genomic_DNA"/>
</dbReference>
<reference evidence="1" key="1">
    <citation type="submission" date="2019-03" db="EMBL/GenBank/DDBJ databases">
        <authorList>
            <person name="Mank J."/>
            <person name="Almeida P."/>
        </authorList>
    </citation>
    <scope>NUCLEOTIDE SEQUENCE</scope>
    <source>
        <strain evidence="1">78183</strain>
    </source>
</reference>
<sequence>MLLKKDFFFFFFSFMILFLALSFVPCSSCIF</sequence>